<dbReference type="PANTHER" id="PTHR43597">
    <property type="entry name" value="SULFUR ACCEPTOR PROTEIN CSDE"/>
    <property type="match status" value="1"/>
</dbReference>
<organism evidence="3 4">
    <name type="scientific">Thermohalobaculum xanthum</name>
    <dbReference type="NCBI Taxonomy" id="2753746"/>
    <lineage>
        <taxon>Bacteria</taxon>
        <taxon>Pseudomonadati</taxon>
        <taxon>Pseudomonadota</taxon>
        <taxon>Alphaproteobacteria</taxon>
        <taxon>Rhodobacterales</taxon>
        <taxon>Paracoccaceae</taxon>
        <taxon>Thermohalobaculum</taxon>
    </lineage>
</organism>
<gene>
    <name evidence="3" type="ORF">H0I76_00065</name>
</gene>
<evidence type="ECO:0000259" key="2">
    <source>
        <dbReference type="Pfam" id="PF02657"/>
    </source>
</evidence>
<dbReference type="PANTHER" id="PTHR43597:SF5">
    <property type="entry name" value="SUFE-LIKE PROTEIN 2, CHLOROPLASTIC"/>
    <property type="match status" value="1"/>
</dbReference>
<dbReference type="SUPFAM" id="SSF82649">
    <property type="entry name" value="SufE/NifU"/>
    <property type="match status" value="1"/>
</dbReference>
<accession>A0A8J7M571</accession>
<feature type="domain" description="Fe-S metabolism associated" evidence="2">
    <location>
        <begin position="11"/>
        <end position="134"/>
    </location>
</feature>
<sequence length="142" mass="15735">MTAQPRFEEIVENFELFDDWEDRYRYVIELGREMQPLDDALKIPAHKVEGCASQVWLVPSVTEGEDGVARLDFRGDSDAMIVRGLIAVLHALYSGLPLREAANVDALGELSRLGLEAHLSAQRSNGLKAMVQRIGDLTRAAA</sequence>
<comment type="caution">
    <text evidence="3">The sequence shown here is derived from an EMBL/GenBank/DDBJ whole genome shotgun (WGS) entry which is preliminary data.</text>
</comment>
<evidence type="ECO:0000256" key="1">
    <source>
        <dbReference type="ARBA" id="ARBA00010282"/>
    </source>
</evidence>
<dbReference type="EMBL" id="JAEHHL010000001">
    <property type="protein sequence ID" value="MBK0397569.1"/>
    <property type="molecule type" value="Genomic_DNA"/>
</dbReference>
<keyword evidence="4" id="KW-1185">Reference proteome</keyword>
<comment type="similarity">
    <text evidence="1">Belongs to the SufE family.</text>
</comment>
<evidence type="ECO:0000313" key="4">
    <source>
        <dbReference type="Proteomes" id="UP000655420"/>
    </source>
</evidence>
<proteinExistence type="inferred from homology"/>
<evidence type="ECO:0000313" key="3">
    <source>
        <dbReference type="EMBL" id="MBK0397569.1"/>
    </source>
</evidence>
<dbReference type="RefSeq" id="WP_200605494.1">
    <property type="nucleotide sequence ID" value="NZ_JAEHHL010000001.1"/>
</dbReference>
<name>A0A8J7M571_9RHOB</name>
<dbReference type="Pfam" id="PF02657">
    <property type="entry name" value="SufE"/>
    <property type="match status" value="1"/>
</dbReference>
<dbReference type="Gene3D" id="3.90.1010.10">
    <property type="match status" value="1"/>
</dbReference>
<protein>
    <submittedName>
        <fullName evidence="3">SufE family protein</fullName>
    </submittedName>
</protein>
<dbReference type="Proteomes" id="UP000655420">
    <property type="component" value="Unassembled WGS sequence"/>
</dbReference>
<dbReference type="AlphaFoldDB" id="A0A8J7M571"/>
<reference evidence="3" key="1">
    <citation type="submission" date="2020-12" db="EMBL/GenBank/DDBJ databases">
        <title>Bacterial taxonomy.</title>
        <authorList>
            <person name="Pan X."/>
        </authorList>
    </citation>
    <scope>NUCLEOTIDE SEQUENCE</scope>
    <source>
        <strain evidence="3">M0105</strain>
    </source>
</reference>
<dbReference type="InterPro" id="IPR003808">
    <property type="entry name" value="Fe-S_metab-assoc_dom"/>
</dbReference>